<evidence type="ECO:0000313" key="2">
    <source>
        <dbReference type="Proteomes" id="UP000824890"/>
    </source>
</evidence>
<evidence type="ECO:0000313" key="1">
    <source>
        <dbReference type="EMBL" id="KAH0926635.1"/>
    </source>
</evidence>
<sequence length="118" mass="13462">IVVFLGKHQMAVYDHSENIMFRLLTQSFLCSANNDEEVPLQTHSQANGFHEFELFLVPRNITTTINAAQGQQEKIKLVHLDLGNYHVIFRFRLPIAYHGRASSIVISGTDIIRPRTSK</sequence>
<protein>
    <submittedName>
        <fullName evidence="1">Uncharacterized protein</fullName>
    </submittedName>
</protein>
<keyword evidence="2" id="KW-1185">Reference proteome</keyword>
<feature type="non-terminal residue" evidence="1">
    <location>
        <position position="1"/>
    </location>
</feature>
<dbReference type="EMBL" id="JAGKQM010000005">
    <property type="protein sequence ID" value="KAH0926635.1"/>
    <property type="molecule type" value="Genomic_DNA"/>
</dbReference>
<proteinExistence type="predicted"/>
<dbReference type="Gene3D" id="3.90.850.10">
    <property type="entry name" value="Fumarylacetoacetase-like, C-terminal domain"/>
    <property type="match status" value="1"/>
</dbReference>
<reference evidence="1 2" key="1">
    <citation type="submission" date="2021-05" db="EMBL/GenBank/DDBJ databases">
        <title>Genome Assembly of Synthetic Allotetraploid Brassica napus Reveals Homoeologous Exchanges between Subgenomes.</title>
        <authorList>
            <person name="Davis J.T."/>
        </authorList>
    </citation>
    <scope>NUCLEOTIDE SEQUENCE [LARGE SCALE GENOMIC DNA]</scope>
    <source>
        <strain evidence="2">cv. Da-Ae</strain>
        <tissue evidence="1">Seedling</tissue>
    </source>
</reference>
<gene>
    <name evidence="1" type="ORF">HID58_018891</name>
</gene>
<comment type="caution">
    <text evidence="1">The sequence shown here is derived from an EMBL/GenBank/DDBJ whole genome shotgun (WGS) entry which is preliminary data.</text>
</comment>
<organism evidence="1 2">
    <name type="scientific">Brassica napus</name>
    <name type="common">Rape</name>
    <dbReference type="NCBI Taxonomy" id="3708"/>
    <lineage>
        <taxon>Eukaryota</taxon>
        <taxon>Viridiplantae</taxon>
        <taxon>Streptophyta</taxon>
        <taxon>Embryophyta</taxon>
        <taxon>Tracheophyta</taxon>
        <taxon>Spermatophyta</taxon>
        <taxon>Magnoliopsida</taxon>
        <taxon>eudicotyledons</taxon>
        <taxon>Gunneridae</taxon>
        <taxon>Pentapetalae</taxon>
        <taxon>rosids</taxon>
        <taxon>malvids</taxon>
        <taxon>Brassicales</taxon>
        <taxon>Brassicaceae</taxon>
        <taxon>Brassiceae</taxon>
        <taxon>Brassica</taxon>
    </lineage>
</organism>
<name>A0ABQ8DDV2_BRANA</name>
<dbReference type="InterPro" id="IPR036663">
    <property type="entry name" value="Fumarylacetoacetase_C_sf"/>
</dbReference>
<dbReference type="Proteomes" id="UP000824890">
    <property type="component" value="Unassembled WGS sequence"/>
</dbReference>
<accession>A0ABQ8DDV2</accession>